<dbReference type="GO" id="GO:0005665">
    <property type="term" value="C:RNA polymerase II, core complex"/>
    <property type="evidence" value="ECO:0007669"/>
    <property type="project" value="InterPro"/>
</dbReference>
<evidence type="ECO:0000256" key="1">
    <source>
        <dbReference type="ARBA" id="ARBA00004123"/>
    </source>
</evidence>
<dbReference type="Gene3D" id="3.90.940.10">
    <property type="match status" value="1"/>
</dbReference>
<protein>
    <recommendedName>
        <fullName evidence="8">DNA-directed RNA polymerase</fullName>
    </recommendedName>
</protein>
<dbReference type="GO" id="GO:0003899">
    <property type="term" value="F:DNA-directed RNA polymerase activity"/>
    <property type="evidence" value="ECO:0007669"/>
    <property type="project" value="InterPro"/>
</dbReference>
<dbReference type="InterPro" id="IPR020708">
    <property type="entry name" value="DNA-dir_RNA_polK_14-18kDa_CS"/>
</dbReference>
<dbReference type="GO" id="GO:0005736">
    <property type="term" value="C:RNA polymerase I complex"/>
    <property type="evidence" value="ECO:0007669"/>
    <property type="project" value="TreeGrafter"/>
</dbReference>
<evidence type="ECO:0000313" key="7">
    <source>
        <dbReference type="EMBL" id="CAE0305604.1"/>
    </source>
</evidence>
<dbReference type="GO" id="GO:0042797">
    <property type="term" value="P:tRNA transcription by RNA polymerase III"/>
    <property type="evidence" value="ECO:0007669"/>
    <property type="project" value="TreeGrafter"/>
</dbReference>
<dbReference type="EMBL" id="HBIE01001638">
    <property type="protein sequence ID" value="CAE0305604.1"/>
    <property type="molecule type" value="Transcribed_RNA"/>
</dbReference>
<dbReference type="SMART" id="SM01409">
    <property type="entry name" value="RNA_pol_Rpb6"/>
    <property type="match status" value="1"/>
</dbReference>
<dbReference type="PANTHER" id="PTHR47227:SF5">
    <property type="entry name" value="DNA-DIRECTED RNA POLYMERASES I, II, AND III SUBUNIT RPABC2"/>
    <property type="match status" value="1"/>
</dbReference>
<dbReference type="GO" id="GO:0005666">
    <property type="term" value="C:RNA polymerase III complex"/>
    <property type="evidence" value="ECO:0007669"/>
    <property type="project" value="TreeGrafter"/>
</dbReference>
<keyword evidence="3" id="KW-0804">Transcription</keyword>
<accession>A0A7S3HV12</accession>
<dbReference type="NCBIfam" id="NF002208">
    <property type="entry name" value="PRK01099.1-3"/>
    <property type="match status" value="1"/>
</dbReference>
<gene>
    <name evidence="7" type="ORF">FEHR0123_LOCUS508</name>
</gene>
<dbReference type="PIRSF" id="PIRSF000778">
    <property type="entry name" value="RpoK/RPB6"/>
    <property type="match status" value="1"/>
</dbReference>
<proteinExistence type="inferred from homology"/>
<dbReference type="InterPro" id="IPR036161">
    <property type="entry name" value="RPB6/omega-like_sf"/>
</dbReference>
<evidence type="ECO:0008006" key="8">
    <source>
        <dbReference type="Google" id="ProtNLM"/>
    </source>
</evidence>
<organism evidence="7">
    <name type="scientific">Favella ehrenbergii</name>
    <dbReference type="NCBI Taxonomy" id="182087"/>
    <lineage>
        <taxon>Eukaryota</taxon>
        <taxon>Sar</taxon>
        <taxon>Alveolata</taxon>
        <taxon>Ciliophora</taxon>
        <taxon>Intramacronucleata</taxon>
        <taxon>Spirotrichea</taxon>
        <taxon>Choreotrichia</taxon>
        <taxon>Tintinnida</taxon>
        <taxon>Xystonellidae</taxon>
        <taxon>Favella</taxon>
    </lineage>
</organism>
<keyword evidence="2" id="KW-0240">DNA-directed RNA polymerase</keyword>
<dbReference type="InterPro" id="IPR006110">
    <property type="entry name" value="Pol_omega/Rpo6/RPB6"/>
</dbReference>
<evidence type="ECO:0000256" key="2">
    <source>
        <dbReference type="ARBA" id="ARBA00022478"/>
    </source>
</evidence>
<reference evidence="7" key="1">
    <citation type="submission" date="2021-01" db="EMBL/GenBank/DDBJ databases">
        <authorList>
            <person name="Corre E."/>
            <person name="Pelletier E."/>
            <person name="Niang G."/>
            <person name="Scheremetjew M."/>
            <person name="Finn R."/>
            <person name="Kale V."/>
            <person name="Holt S."/>
            <person name="Cochrane G."/>
            <person name="Meng A."/>
            <person name="Brown T."/>
            <person name="Cohen L."/>
        </authorList>
    </citation>
    <scope>NUCLEOTIDE SEQUENCE</scope>
    <source>
        <strain evidence="7">Fehren 1</strain>
    </source>
</reference>
<dbReference type="GO" id="GO:0003677">
    <property type="term" value="F:DNA binding"/>
    <property type="evidence" value="ECO:0007669"/>
    <property type="project" value="InterPro"/>
</dbReference>
<name>A0A7S3HV12_9SPIT</name>
<evidence type="ECO:0000256" key="4">
    <source>
        <dbReference type="ARBA" id="ARBA00023242"/>
    </source>
</evidence>
<feature type="region of interest" description="Disordered" evidence="6">
    <location>
        <begin position="1"/>
        <end position="48"/>
    </location>
</feature>
<comment type="similarity">
    <text evidence="5">Belongs to the archaeal Rpo6/eukaryotic RPB6 RNA polymerase subunit family.</text>
</comment>
<keyword evidence="4" id="KW-0539">Nucleus</keyword>
<sequence length="137" mass="15692">MSDDEYDGRGFRGGDDDDDDHDEDGEDVDVIEDGLEEEEKQDDGNELGGIRRGLRKVASTDRITSRFMTKYERARILGSRALQISKNAPLMVDPGEESDPYKLAEMELDKRKVPFIVRRYLPDGSYEDWKVSELLTE</sequence>
<comment type="subcellular location">
    <subcellularLocation>
        <location evidence="1">Nucleus</location>
    </subcellularLocation>
</comment>
<evidence type="ECO:0000256" key="3">
    <source>
        <dbReference type="ARBA" id="ARBA00023163"/>
    </source>
</evidence>
<evidence type="ECO:0000256" key="6">
    <source>
        <dbReference type="SAM" id="MobiDB-lite"/>
    </source>
</evidence>
<feature type="compositionally biased region" description="Acidic residues" evidence="6">
    <location>
        <begin position="15"/>
        <end position="45"/>
    </location>
</feature>
<evidence type="ECO:0000256" key="5">
    <source>
        <dbReference type="ARBA" id="ARBA00025773"/>
    </source>
</evidence>
<dbReference type="InterPro" id="IPR006111">
    <property type="entry name" value="Rpo6/Rpb6"/>
</dbReference>
<dbReference type="InterPro" id="IPR028363">
    <property type="entry name" value="RPB6"/>
</dbReference>
<dbReference type="SUPFAM" id="SSF63562">
    <property type="entry name" value="RPB6/omega subunit-like"/>
    <property type="match status" value="1"/>
</dbReference>
<dbReference type="GO" id="GO:0006366">
    <property type="term" value="P:transcription by RNA polymerase II"/>
    <property type="evidence" value="ECO:0007669"/>
    <property type="project" value="TreeGrafter"/>
</dbReference>
<dbReference type="PANTHER" id="PTHR47227">
    <property type="entry name" value="DNA-DIRECTED RNA POLYMERASE SUBUNIT K"/>
    <property type="match status" value="1"/>
</dbReference>
<dbReference type="AlphaFoldDB" id="A0A7S3HV12"/>
<dbReference type="PIRSF" id="PIRSF500154">
    <property type="entry name" value="RPB6"/>
    <property type="match status" value="1"/>
</dbReference>
<dbReference type="PROSITE" id="PS01111">
    <property type="entry name" value="RNA_POL_K_14KD"/>
    <property type="match status" value="1"/>
</dbReference>
<dbReference type="GO" id="GO:0006360">
    <property type="term" value="P:transcription by RNA polymerase I"/>
    <property type="evidence" value="ECO:0007669"/>
    <property type="project" value="TreeGrafter"/>
</dbReference>
<dbReference type="Pfam" id="PF01192">
    <property type="entry name" value="RNA_pol_Rpb6"/>
    <property type="match status" value="1"/>
</dbReference>